<feature type="signal peptide" evidence="1">
    <location>
        <begin position="1"/>
        <end position="19"/>
    </location>
</feature>
<keyword evidence="1" id="KW-0732">Signal</keyword>
<proteinExistence type="predicted"/>
<feature type="chain" id="PRO_5035796374" evidence="1">
    <location>
        <begin position="20"/>
        <end position="149"/>
    </location>
</feature>
<gene>
    <name evidence="2" type="ORF">OSTQU699_LOCUS2368</name>
</gene>
<protein>
    <submittedName>
        <fullName evidence="2">Uncharacterized protein</fullName>
    </submittedName>
</protein>
<dbReference type="EMBL" id="CAJHUC010000590">
    <property type="protein sequence ID" value="CAD7697007.1"/>
    <property type="molecule type" value="Genomic_DNA"/>
</dbReference>
<name>A0A8S1IQE8_9CHLO</name>
<reference evidence="2" key="1">
    <citation type="submission" date="2020-12" db="EMBL/GenBank/DDBJ databases">
        <authorList>
            <person name="Iha C."/>
        </authorList>
    </citation>
    <scope>NUCLEOTIDE SEQUENCE</scope>
</reference>
<evidence type="ECO:0000313" key="3">
    <source>
        <dbReference type="Proteomes" id="UP000708148"/>
    </source>
</evidence>
<organism evidence="2 3">
    <name type="scientific">Ostreobium quekettii</name>
    <dbReference type="NCBI Taxonomy" id="121088"/>
    <lineage>
        <taxon>Eukaryota</taxon>
        <taxon>Viridiplantae</taxon>
        <taxon>Chlorophyta</taxon>
        <taxon>core chlorophytes</taxon>
        <taxon>Ulvophyceae</taxon>
        <taxon>TCBD clade</taxon>
        <taxon>Bryopsidales</taxon>
        <taxon>Ostreobineae</taxon>
        <taxon>Ostreobiaceae</taxon>
        <taxon>Ostreobium</taxon>
    </lineage>
</organism>
<evidence type="ECO:0000256" key="1">
    <source>
        <dbReference type="SAM" id="SignalP"/>
    </source>
</evidence>
<evidence type="ECO:0000313" key="2">
    <source>
        <dbReference type="EMBL" id="CAD7697007.1"/>
    </source>
</evidence>
<dbReference type="AlphaFoldDB" id="A0A8S1IQE8"/>
<sequence>MQPFNSILLLLLGLAAVHGRPDTWAMESSQRKNVSVTVSSDGQGDSLVATNDDTFCVLNQLDDVTILMSVTSLVNGNEVSDKITAKSGSPACLPAPTDGTNITFNIFIDNKPPIFLFNVKFADIASMDNSCKNYKVTKSGGYPDCTSES</sequence>
<keyword evidence="3" id="KW-1185">Reference proteome</keyword>
<dbReference type="Proteomes" id="UP000708148">
    <property type="component" value="Unassembled WGS sequence"/>
</dbReference>
<accession>A0A8S1IQE8</accession>
<comment type="caution">
    <text evidence="2">The sequence shown here is derived from an EMBL/GenBank/DDBJ whole genome shotgun (WGS) entry which is preliminary data.</text>
</comment>